<dbReference type="EMBL" id="CP071504">
    <property type="protein sequence ID" value="QSX30406.1"/>
    <property type="molecule type" value="Genomic_DNA"/>
</dbReference>
<sequence length="164" mass="18635">MNGFVKVLFVAAVAYGGYDQYQKHYAVKPKSEVAWQSFSLDSVDVNVMFPKKPRIERHNVDGLDVEWQGVRFGSADYSLAVMHNLDFNIDDAYPHALTNKGAKLVSKTYVMVDGHYGYEFKLDFGQRQVTQRMIDFYDVLVTQTAIYPEADSDDAARFLDSLAL</sequence>
<gene>
    <name evidence="1" type="ORF">JYB88_01745</name>
</gene>
<organism evidence="1 2">
    <name type="scientific">Shewanella cyperi</name>
    <dbReference type="NCBI Taxonomy" id="2814292"/>
    <lineage>
        <taxon>Bacteria</taxon>
        <taxon>Pseudomonadati</taxon>
        <taxon>Pseudomonadota</taxon>
        <taxon>Gammaproteobacteria</taxon>
        <taxon>Alteromonadales</taxon>
        <taxon>Shewanellaceae</taxon>
        <taxon>Shewanella</taxon>
    </lineage>
</organism>
<dbReference type="Proteomes" id="UP000663281">
    <property type="component" value="Chromosome"/>
</dbReference>
<dbReference type="KEGG" id="scyp:JYB88_01745"/>
<evidence type="ECO:0000313" key="2">
    <source>
        <dbReference type="Proteomes" id="UP000663281"/>
    </source>
</evidence>
<reference evidence="1 2" key="1">
    <citation type="submission" date="2021-03" db="EMBL/GenBank/DDBJ databases">
        <title>Novel species identification of genus Shewanella.</title>
        <authorList>
            <person name="Liu G."/>
            <person name="Zhang Q."/>
        </authorList>
    </citation>
    <scope>NUCLEOTIDE SEQUENCE [LARGE SCALE GENOMIC DNA]</scope>
    <source>
        <strain evidence="1 2">FJAT-53726</strain>
    </source>
</reference>
<name>A0A975AL52_9GAMM</name>
<evidence type="ECO:0000313" key="1">
    <source>
        <dbReference type="EMBL" id="QSX30406.1"/>
    </source>
</evidence>
<dbReference type="AlphaFoldDB" id="A0A975AL52"/>
<keyword evidence="2" id="KW-1185">Reference proteome</keyword>
<proteinExistence type="predicted"/>
<dbReference type="RefSeq" id="WP_207325260.1">
    <property type="nucleotide sequence ID" value="NZ_CP071504.1"/>
</dbReference>
<protein>
    <submittedName>
        <fullName evidence="1">Uncharacterized protein</fullName>
    </submittedName>
</protein>
<accession>A0A975AL52</accession>